<dbReference type="PANTHER" id="PTHR45617">
    <property type="entry name" value="LEUCINE RICH REPEAT FAMILY PROTEIN"/>
    <property type="match status" value="1"/>
</dbReference>
<dbReference type="GeneID" id="7825897"/>
<keyword evidence="4" id="KW-1185">Reference proteome</keyword>
<dbReference type="PROSITE" id="PS51450">
    <property type="entry name" value="LRR"/>
    <property type="match status" value="4"/>
</dbReference>
<dbReference type="InterPro" id="IPR001611">
    <property type="entry name" value="Leu-rich_rpt"/>
</dbReference>
<dbReference type="SMART" id="SM00369">
    <property type="entry name" value="LRR_TYP"/>
    <property type="match status" value="3"/>
</dbReference>
<dbReference type="OrthoDB" id="2191907at2759"/>
<dbReference type="InterPro" id="IPR003591">
    <property type="entry name" value="Leu-rich_rpt_typical-subtyp"/>
</dbReference>
<dbReference type="Gene3D" id="3.80.10.10">
    <property type="entry name" value="Ribonuclease Inhibitor"/>
    <property type="match status" value="2"/>
</dbReference>
<evidence type="ECO:0000256" key="2">
    <source>
        <dbReference type="ARBA" id="ARBA00022737"/>
    </source>
</evidence>
<dbReference type="HOGENOM" id="CLU_573078_0_0_1"/>
<dbReference type="InterPro" id="IPR032675">
    <property type="entry name" value="LRR_dom_sf"/>
</dbReference>
<reference evidence="4" key="1">
    <citation type="journal article" date="2006" name="PLoS Biol.">
        <title>Macronuclear genome sequence of the ciliate Tetrahymena thermophila, a model eukaryote.</title>
        <authorList>
            <person name="Eisen J.A."/>
            <person name="Coyne R.S."/>
            <person name="Wu M."/>
            <person name="Wu D."/>
            <person name="Thiagarajan M."/>
            <person name="Wortman J.R."/>
            <person name="Badger J.H."/>
            <person name="Ren Q."/>
            <person name="Amedeo P."/>
            <person name="Jones K.M."/>
            <person name="Tallon L.J."/>
            <person name="Delcher A.L."/>
            <person name="Salzberg S.L."/>
            <person name="Silva J.C."/>
            <person name="Haas B.J."/>
            <person name="Majoros W.H."/>
            <person name="Farzad M."/>
            <person name="Carlton J.M."/>
            <person name="Smith R.K. Jr."/>
            <person name="Garg J."/>
            <person name="Pearlman R.E."/>
            <person name="Karrer K.M."/>
            <person name="Sun L."/>
            <person name="Manning G."/>
            <person name="Elde N.C."/>
            <person name="Turkewitz A.P."/>
            <person name="Asai D.J."/>
            <person name="Wilkes D.E."/>
            <person name="Wang Y."/>
            <person name="Cai H."/>
            <person name="Collins K."/>
            <person name="Stewart B.A."/>
            <person name="Lee S.R."/>
            <person name="Wilamowska K."/>
            <person name="Weinberg Z."/>
            <person name="Ruzzo W.L."/>
            <person name="Wloga D."/>
            <person name="Gaertig J."/>
            <person name="Frankel J."/>
            <person name="Tsao C.-C."/>
            <person name="Gorovsky M.A."/>
            <person name="Keeling P.J."/>
            <person name="Waller R.F."/>
            <person name="Patron N.J."/>
            <person name="Cherry J.M."/>
            <person name="Stover N.A."/>
            <person name="Krieger C.J."/>
            <person name="del Toro C."/>
            <person name="Ryder H.F."/>
            <person name="Williamson S.C."/>
            <person name="Barbeau R.A."/>
            <person name="Hamilton E.P."/>
            <person name="Orias E."/>
        </authorList>
    </citation>
    <scope>NUCLEOTIDE SEQUENCE [LARGE SCALE GENOMIC DNA]</scope>
    <source>
        <strain evidence="4">SB210</strain>
    </source>
</reference>
<evidence type="ECO:0000313" key="4">
    <source>
        <dbReference type="Proteomes" id="UP000009168"/>
    </source>
</evidence>
<dbReference type="Pfam" id="PF13516">
    <property type="entry name" value="LRR_6"/>
    <property type="match status" value="1"/>
</dbReference>
<keyword evidence="1" id="KW-0433">Leucine-rich repeat</keyword>
<evidence type="ECO:0000256" key="1">
    <source>
        <dbReference type="ARBA" id="ARBA00022614"/>
    </source>
</evidence>
<dbReference type="RefSeq" id="XP_001016620.1">
    <property type="nucleotide sequence ID" value="XM_001016620.3"/>
</dbReference>
<dbReference type="EMBL" id="GG662693">
    <property type="protein sequence ID" value="EAR96375.1"/>
    <property type="molecule type" value="Genomic_DNA"/>
</dbReference>
<dbReference type="AlphaFoldDB" id="I7MJI1"/>
<accession>I7MJI1</accession>
<keyword evidence="2" id="KW-0677">Repeat</keyword>
<gene>
    <name evidence="3" type="ORF">TTHERM_00189440</name>
</gene>
<evidence type="ECO:0008006" key="5">
    <source>
        <dbReference type="Google" id="ProtNLM"/>
    </source>
</evidence>
<dbReference type="InParanoid" id="I7MJI1"/>
<sequence>MQVEPQKSKSINLSKKELKSFNKLHLKQNDIKEIEELNLSANNIESTDNISLLTNLKALNISSNLLVKMYGLPKSLILLNASNNKINELFSIRNNQVLQSCFDQMANLTILDLSKNNIAKLHSNLFDNCKHLSDIDLSHNKISDQLECFVKLPDLIKLNLSYNKITDLNSLCQLKGCLVIALNVLSNTVTKQNSLQCENLLRAILPNIQSLTINQERSLTPQPMKNQKIEKNKNSSALPDKTQKQFISPFKKRLSIASTDSSTKNLSAQRQLQFDNVSFMRQVDPQNETQVFQDFILLNNSFVQPRQDIPQNACIFSSASPFDYVDNQQKKIKLQENNENDEKLHNHNSCLKKISILQQKQKMDQELINQQTKMIQDLVFCKNCEEQKKIKQVALEEISFKEDTMIQKSFNLTYLKAKFDILMFAFSKQTKLNINEIDDYLKQVIGDKVILTSEQKCQLGYLICDKVHSANNSKQSF</sequence>
<organism evidence="3 4">
    <name type="scientific">Tetrahymena thermophila (strain SB210)</name>
    <dbReference type="NCBI Taxonomy" id="312017"/>
    <lineage>
        <taxon>Eukaryota</taxon>
        <taxon>Sar</taxon>
        <taxon>Alveolata</taxon>
        <taxon>Ciliophora</taxon>
        <taxon>Intramacronucleata</taxon>
        <taxon>Oligohymenophorea</taxon>
        <taxon>Hymenostomatida</taxon>
        <taxon>Tetrahymenina</taxon>
        <taxon>Tetrahymenidae</taxon>
        <taxon>Tetrahymena</taxon>
    </lineage>
</organism>
<dbReference type="SUPFAM" id="SSF52058">
    <property type="entry name" value="L domain-like"/>
    <property type="match status" value="1"/>
</dbReference>
<dbReference type="eggNOG" id="KOG0531">
    <property type="taxonomic scope" value="Eukaryota"/>
</dbReference>
<dbReference type="STRING" id="312017.I7MJI1"/>
<dbReference type="KEGG" id="tet:TTHERM_00189440"/>
<evidence type="ECO:0000313" key="3">
    <source>
        <dbReference type="EMBL" id="EAR96375.1"/>
    </source>
</evidence>
<proteinExistence type="predicted"/>
<protein>
    <recommendedName>
        <fullName evidence="5">Leucine rich repeat protein</fullName>
    </recommendedName>
</protein>
<name>I7MJI1_TETTS</name>
<dbReference type="Proteomes" id="UP000009168">
    <property type="component" value="Unassembled WGS sequence"/>
</dbReference>
<dbReference type="Pfam" id="PF13855">
    <property type="entry name" value="LRR_8"/>
    <property type="match status" value="1"/>
</dbReference>